<sequence>MDRCGNYLLKDGRSLGQGSFGEVFKVDVYNLTQTHMTTYARKYFSPCPDFDKTAIKELTDLRQRFLVEIKTQCTLNRINYDSIAPIVLFNTNGDKPYFVMELAECNLYEAIRNGMNYAERKSAVTQILKGIITIHENNYIHRDLKPGNILYYADGKYKISDFGLVKDRDTLRAEIKTKFKPNHMGTDGYRAPEIHDSGLFSFQSDIFAAGKIITDIYPTERSEKLKRLIAKCCAHWPEERYQSTRELLEDFLKVTGEVNHEEHN</sequence>
<evidence type="ECO:0000313" key="8">
    <source>
        <dbReference type="EMBL" id="ATZ30571.1"/>
    </source>
</evidence>
<dbReference type="InterPro" id="IPR011009">
    <property type="entry name" value="Kinase-like_dom_sf"/>
</dbReference>
<name>A0A143DV29_ECOLX</name>
<evidence type="ECO:0000313" key="10">
    <source>
        <dbReference type="Proteomes" id="UP000236551"/>
    </source>
</evidence>
<evidence type="ECO:0000259" key="7">
    <source>
        <dbReference type="PROSITE" id="PS50011"/>
    </source>
</evidence>
<keyword evidence="3 8" id="KW-0418">Kinase</keyword>
<evidence type="ECO:0000313" key="9">
    <source>
        <dbReference type="EMBL" id="HAI8960929.1"/>
    </source>
</evidence>
<dbReference type="InterPro" id="IPR017441">
    <property type="entry name" value="Protein_kinase_ATP_BS"/>
</dbReference>
<accession>A0A143DV29</accession>
<dbReference type="Gene3D" id="1.10.510.10">
    <property type="entry name" value="Transferase(Phosphotransferase) domain 1"/>
    <property type="match status" value="1"/>
</dbReference>
<dbReference type="Pfam" id="PF00069">
    <property type="entry name" value="Pkinase"/>
    <property type="match status" value="1"/>
</dbReference>
<dbReference type="InterPro" id="IPR050339">
    <property type="entry name" value="CC_SR_Kinase"/>
</dbReference>
<dbReference type="RefSeq" id="WP_000373318.1">
    <property type="nucleotide sequence ID" value="NZ_BDPY01000066.1"/>
</dbReference>
<dbReference type="GO" id="GO:0005524">
    <property type="term" value="F:ATP binding"/>
    <property type="evidence" value="ECO:0007669"/>
    <property type="project" value="UniProtKB-UniRule"/>
</dbReference>
<evidence type="ECO:0000313" key="11">
    <source>
        <dbReference type="Proteomes" id="UP000842385"/>
    </source>
</evidence>
<reference evidence="9" key="3">
    <citation type="submission" date="2020-04" db="EMBL/GenBank/DDBJ databases">
        <authorList>
            <consortium name="NCBI Pathogen Detection Project"/>
        </authorList>
    </citation>
    <scope>NUCLEOTIDE SEQUENCE</scope>
    <source>
        <strain evidence="9">TW14994</strain>
    </source>
</reference>
<evidence type="ECO:0000256" key="5">
    <source>
        <dbReference type="ARBA" id="ARBA00037982"/>
    </source>
</evidence>
<dbReference type="InterPro" id="IPR008271">
    <property type="entry name" value="Ser/Thr_kinase_AS"/>
</dbReference>
<dbReference type="GO" id="GO:0004672">
    <property type="term" value="F:protein kinase activity"/>
    <property type="evidence" value="ECO:0007669"/>
    <property type="project" value="InterPro"/>
</dbReference>
<keyword evidence="1" id="KW-0808">Transferase</keyword>
<keyword evidence="2 6" id="KW-0547">Nucleotide-binding</keyword>
<dbReference type="AlphaFoldDB" id="A0A143DV29"/>
<dbReference type="EMBL" id="CP024978">
    <property type="protein sequence ID" value="ATZ30571.1"/>
    <property type="molecule type" value="Genomic_DNA"/>
</dbReference>
<proteinExistence type="inferred from homology"/>
<gene>
    <name evidence="8" type="ORF">CV83915_00194</name>
    <name evidence="9" type="ORF">HKA49_005239</name>
</gene>
<evidence type="ECO:0000256" key="2">
    <source>
        <dbReference type="ARBA" id="ARBA00022741"/>
    </source>
</evidence>
<dbReference type="PROSITE" id="PS00108">
    <property type="entry name" value="PROTEIN_KINASE_ST"/>
    <property type="match status" value="1"/>
</dbReference>
<dbReference type="Proteomes" id="UP000236551">
    <property type="component" value="Chromosome"/>
</dbReference>
<dbReference type="PANTHER" id="PTHR11042">
    <property type="entry name" value="EUKARYOTIC TRANSLATION INITIATION FACTOR 2-ALPHA KINASE EIF2-ALPHA KINASE -RELATED"/>
    <property type="match status" value="1"/>
</dbReference>
<dbReference type="PROSITE" id="PS00107">
    <property type="entry name" value="PROTEIN_KINASE_ATP"/>
    <property type="match status" value="1"/>
</dbReference>
<protein>
    <submittedName>
        <fullName evidence="8">Protein kinase</fullName>
    </submittedName>
</protein>
<feature type="domain" description="Protein kinase" evidence="7">
    <location>
        <begin position="9"/>
        <end position="264"/>
    </location>
</feature>
<dbReference type="EMBL" id="DABFUC010000058">
    <property type="protein sequence ID" value="HAI8960929.1"/>
    <property type="molecule type" value="Genomic_DNA"/>
</dbReference>
<evidence type="ECO:0000256" key="1">
    <source>
        <dbReference type="ARBA" id="ARBA00022679"/>
    </source>
</evidence>
<dbReference type="Proteomes" id="UP000842385">
    <property type="component" value="Unassembled WGS sequence"/>
</dbReference>
<dbReference type="InterPro" id="IPR000719">
    <property type="entry name" value="Prot_kinase_dom"/>
</dbReference>
<dbReference type="SUPFAM" id="SSF56112">
    <property type="entry name" value="Protein kinase-like (PK-like)"/>
    <property type="match status" value="1"/>
</dbReference>
<feature type="binding site" evidence="6">
    <location>
        <position position="42"/>
    </location>
    <ligand>
        <name>ATP</name>
        <dbReference type="ChEBI" id="CHEBI:30616"/>
    </ligand>
</feature>
<evidence type="ECO:0000256" key="6">
    <source>
        <dbReference type="PROSITE-ProRule" id="PRU10141"/>
    </source>
</evidence>
<reference evidence="8 10" key="1">
    <citation type="submission" date="2017-11" db="EMBL/GenBank/DDBJ databases">
        <title>Escherichia coli CV839-15 Genome sequencing and assembly.</title>
        <authorList>
            <person name="Li Z."/>
            <person name="Song N."/>
            <person name="Li W."/>
            <person name="Philip H.R."/>
            <person name="Bu Z."/>
            <person name="Siguo L."/>
        </authorList>
    </citation>
    <scope>NUCLEOTIDE SEQUENCE [LARGE SCALE GENOMIC DNA]</scope>
    <source>
        <strain evidence="8 10">CV839-15</strain>
    </source>
</reference>
<evidence type="ECO:0000256" key="3">
    <source>
        <dbReference type="ARBA" id="ARBA00022777"/>
    </source>
</evidence>
<dbReference type="SMART" id="SM00220">
    <property type="entry name" value="S_TKc"/>
    <property type="match status" value="1"/>
</dbReference>
<accession>A0A236MD83</accession>
<dbReference type="PROSITE" id="PS50011">
    <property type="entry name" value="PROTEIN_KINASE_DOM"/>
    <property type="match status" value="1"/>
</dbReference>
<comment type="similarity">
    <text evidence="5">Belongs to the protein kinase superfamily. Ser/Thr protein kinase family. GCN2 subfamily.</text>
</comment>
<keyword evidence="4 6" id="KW-0067">ATP-binding</keyword>
<evidence type="ECO:0000256" key="4">
    <source>
        <dbReference type="ARBA" id="ARBA00022840"/>
    </source>
</evidence>
<dbReference type="GO" id="GO:0005737">
    <property type="term" value="C:cytoplasm"/>
    <property type="evidence" value="ECO:0007669"/>
    <property type="project" value="TreeGrafter"/>
</dbReference>
<organism evidence="8 10">
    <name type="scientific">Escherichia coli</name>
    <dbReference type="NCBI Taxonomy" id="562"/>
    <lineage>
        <taxon>Bacteria</taxon>
        <taxon>Pseudomonadati</taxon>
        <taxon>Pseudomonadota</taxon>
        <taxon>Gammaproteobacteria</taxon>
        <taxon>Enterobacterales</taxon>
        <taxon>Enterobacteriaceae</taxon>
        <taxon>Escherichia</taxon>
    </lineage>
</organism>
<reference evidence="9 11" key="2">
    <citation type="journal article" date="2018" name="Genome Biol.">
        <title>SKESA: strategic k-mer extension for scrupulous assemblies.</title>
        <authorList>
            <person name="Souvorov A."/>
            <person name="Agarwala R."/>
            <person name="Lipman D.J."/>
        </authorList>
    </citation>
    <scope>NUCLEOTIDE SEQUENCE [LARGE SCALE GENOMIC DNA]</scope>
    <source>
        <strain evidence="9 11">TW14994</strain>
    </source>
</reference>